<dbReference type="AlphaFoldDB" id="A0ABD2BSA3"/>
<accession>A0ABD2BSA3</accession>
<evidence type="ECO:0000313" key="3">
    <source>
        <dbReference type="Proteomes" id="UP001607302"/>
    </source>
</evidence>
<protein>
    <submittedName>
        <fullName evidence="2">Fatty acyl-CoA reductase wat-like isoform X1</fullName>
    </submittedName>
</protein>
<gene>
    <name evidence="2" type="ORF">V1478_003271</name>
</gene>
<evidence type="ECO:0000313" key="2">
    <source>
        <dbReference type="EMBL" id="KAL2735631.1"/>
    </source>
</evidence>
<name>A0ABD2BSA3_VESSQ</name>
<sequence length="72" mass="8585">MRRIDKTVNKIRLEYIETHILRIKTYVLKDPIETLPQDHIKWRRYLLSSIFTSLYICAILNSSLNSTLKLGH</sequence>
<dbReference type="EMBL" id="JAUDFV010000064">
    <property type="protein sequence ID" value="KAL2735631.1"/>
    <property type="molecule type" value="Genomic_DNA"/>
</dbReference>
<keyword evidence="3" id="KW-1185">Reference proteome</keyword>
<keyword evidence="1" id="KW-1133">Transmembrane helix</keyword>
<keyword evidence="1" id="KW-0472">Membrane</keyword>
<proteinExistence type="predicted"/>
<evidence type="ECO:0000256" key="1">
    <source>
        <dbReference type="SAM" id="Phobius"/>
    </source>
</evidence>
<dbReference type="Proteomes" id="UP001607302">
    <property type="component" value="Unassembled WGS sequence"/>
</dbReference>
<comment type="caution">
    <text evidence="2">The sequence shown here is derived from an EMBL/GenBank/DDBJ whole genome shotgun (WGS) entry which is preliminary data.</text>
</comment>
<organism evidence="2 3">
    <name type="scientific">Vespula squamosa</name>
    <name type="common">Southern yellow jacket</name>
    <name type="synonym">Wasp</name>
    <dbReference type="NCBI Taxonomy" id="30214"/>
    <lineage>
        <taxon>Eukaryota</taxon>
        <taxon>Metazoa</taxon>
        <taxon>Ecdysozoa</taxon>
        <taxon>Arthropoda</taxon>
        <taxon>Hexapoda</taxon>
        <taxon>Insecta</taxon>
        <taxon>Pterygota</taxon>
        <taxon>Neoptera</taxon>
        <taxon>Endopterygota</taxon>
        <taxon>Hymenoptera</taxon>
        <taxon>Apocrita</taxon>
        <taxon>Aculeata</taxon>
        <taxon>Vespoidea</taxon>
        <taxon>Vespidae</taxon>
        <taxon>Vespinae</taxon>
        <taxon>Vespula</taxon>
    </lineage>
</organism>
<reference evidence="2 3" key="1">
    <citation type="journal article" date="2024" name="Ann. Entomol. Soc. Am.">
        <title>Genomic analyses of the southern and eastern yellowjacket wasps (Hymenoptera: Vespidae) reveal evolutionary signatures of social life.</title>
        <authorList>
            <person name="Catto M.A."/>
            <person name="Caine P.B."/>
            <person name="Orr S.E."/>
            <person name="Hunt B.G."/>
            <person name="Goodisman M.A.D."/>
        </authorList>
    </citation>
    <scope>NUCLEOTIDE SEQUENCE [LARGE SCALE GENOMIC DNA]</scope>
    <source>
        <strain evidence="2">233</strain>
        <tissue evidence="2">Head and thorax</tissue>
    </source>
</reference>
<feature type="transmembrane region" description="Helical" evidence="1">
    <location>
        <begin position="45"/>
        <end position="64"/>
    </location>
</feature>
<keyword evidence="1" id="KW-0812">Transmembrane</keyword>